<gene>
    <name evidence="1" type="ORF">LCGC14_2106260</name>
</gene>
<reference evidence="1" key="1">
    <citation type="journal article" date="2015" name="Nature">
        <title>Complex archaea that bridge the gap between prokaryotes and eukaryotes.</title>
        <authorList>
            <person name="Spang A."/>
            <person name="Saw J.H."/>
            <person name="Jorgensen S.L."/>
            <person name="Zaremba-Niedzwiedzka K."/>
            <person name="Martijn J."/>
            <person name="Lind A.E."/>
            <person name="van Eijk R."/>
            <person name="Schleper C."/>
            <person name="Guy L."/>
            <person name="Ettema T.J."/>
        </authorList>
    </citation>
    <scope>NUCLEOTIDE SEQUENCE</scope>
</reference>
<dbReference type="AlphaFoldDB" id="A0A0F9GLN0"/>
<organism evidence="1">
    <name type="scientific">marine sediment metagenome</name>
    <dbReference type="NCBI Taxonomy" id="412755"/>
    <lineage>
        <taxon>unclassified sequences</taxon>
        <taxon>metagenomes</taxon>
        <taxon>ecological metagenomes</taxon>
    </lineage>
</organism>
<evidence type="ECO:0000313" key="1">
    <source>
        <dbReference type="EMBL" id="KKL70305.1"/>
    </source>
</evidence>
<accession>A0A0F9GLN0</accession>
<name>A0A0F9GLN0_9ZZZZ</name>
<proteinExistence type="predicted"/>
<sequence>MPLTLEEINLKLTLETRRVNNKLKDLDRRFKKT</sequence>
<dbReference type="EMBL" id="LAZR01025938">
    <property type="protein sequence ID" value="KKL70305.1"/>
    <property type="molecule type" value="Genomic_DNA"/>
</dbReference>
<feature type="non-terminal residue" evidence="1">
    <location>
        <position position="33"/>
    </location>
</feature>
<protein>
    <submittedName>
        <fullName evidence="1">Uncharacterized protein</fullName>
    </submittedName>
</protein>
<comment type="caution">
    <text evidence="1">The sequence shown here is derived from an EMBL/GenBank/DDBJ whole genome shotgun (WGS) entry which is preliminary data.</text>
</comment>